<protein>
    <submittedName>
        <fullName evidence="1">Uncharacterized protein</fullName>
    </submittedName>
</protein>
<dbReference type="AlphaFoldDB" id="A0A1L3NC26"/>
<evidence type="ECO:0000313" key="1">
    <source>
        <dbReference type="EMBL" id="APH13665.1"/>
    </source>
</evidence>
<organism evidence="1 2">
    <name type="scientific">Clostridium sporogenes</name>
    <dbReference type="NCBI Taxonomy" id="1509"/>
    <lineage>
        <taxon>Bacteria</taxon>
        <taxon>Bacillati</taxon>
        <taxon>Bacillota</taxon>
        <taxon>Clostridia</taxon>
        <taxon>Eubacteriales</taxon>
        <taxon>Clostridiaceae</taxon>
        <taxon>Clostridium</taxon>
    </lineage>
</organism>
<name>A0A1L3NC26_CLOSG</name>
<gene>
    <name evidence="1" type="ORF">NPD5_657</name>
</gene>
<dbReference type="EMBL" id="CP013243">
    <property type="protein sequence ID" value="APH13665.1"/>
    <property type="molecule type" value="Genomic_DNA"/>
</dbReference>
<accession>A0A1L3NC26</accession>
<evidence type="ECO:0000313" key="2">
    <source>
        <dbReference type="Proteomes" id="UP000182204"/>
    </source>
</evidence>
<proteinExistence type="predicted"/>
<dbReference type="RefSeq" id="WP_072584589.1">
    <property type="nucleotide sequence ID" value="NZ_CP013243.1"/>
</dbReference>
<reference evidence="1 2" key="1">
    <citation type="submission" date="2015-11" db="EMBL/GenBank/DDBJ databases">
        <authorList>
            <person name="Hill K.K."/>
            <person name="Shirey T.B."/>
            <person name="Raphael B."/>
            <person name="Daligault H.E."/>
            <person name="Davenport K.W."/>
            <person name="Bruce D.C."/>
            <person name="Foley B.T."/>
            <person name="Johnson S.L."/>
        </authorList>
    </citation>
    <scope>NUCLEOTIDE SEQUENCE [LARGE SCALE GENOMIC DNA]</scope>
    <source>
        <strain evidence="1 2">CDC_1632</strain>
    </source>
</reference>
<sequence>MQNKRVPDTKDQLITGNWIILGNYIHIHKENRIMKLSKFLDKYIFSQKEEIQNKSADKEKKKKYCKKF</sequence>
<dbReference type="Proteomes" id="UP000182204">
    <property type="component" value="Chromosome"/>
</dbReference>